<gene>
    <name evidence="2" type="ORF">MTR67_007130</name>
</gene>
<protein>
    <submittedName>
        <fullName evidence="2">Uncharacterized protein</fullName>
    </submittedName>
</protein>
<keyword evidence="3" id="KW-1185">Reference proteome</keyword>
<organism evidence="2 3">
    <name type="scientific">Solanum verrucosum</name>
    <dbReference type="NCBI Taxonomy" id="315347"/>
    <lineage>
        <taxon>Eukaryota</taxon>
        <taxon>Viridiplantae</taxon>
        <taxon>Streptophyta</taxon>
        <taxon>Embryophyta</taxon>
        <taxon>Tracheophyta</taxon>
        <taxon>Spermatophyta</taxon>
        <taxon>Magnoliopsida</taxon>
        <taxon>eudicotyledons</taxon>
        <taxon>Gunneridae</taxon>
        <taxon>Pentapetalae</taxon>
        <taxon>asterids</taxon>
        <taxon>lamiids</taxon>
        <taxon>Solanales</taxon>
        <taxon>Solanaceae</taxon>
        <taxon>Solanoideae</taxon>
        <taxon>Solaneae</taxon>
        <taxon>Solanum</taxon>
    </lineage>
</organism>
<sequence>MEKNKILEVAESINGDFSRPIYPKQQPRWYHLRYVQFTWMELILQEIDKVASLPSRIDDFRTAEPDTLRWKHNTDGQFSVKRVYRMEGRVPYRGQPKILEKLMEETSFNQEEAAKVKRSGGGSYHNASGGQFGERNGRNPDVKTVDHLFVMVAHDQLVEAQINGLNGGGSLIRDMRGKLTMVYSLVLGAGTCDWAKAASLLYGITW</sequence>
<dbReference type="Proteomes" id="UP001234989">
    <property type="component" value="Chromosome 2"/>
</dbReference>
<evidence type="ECO:0000313" key="2">
    <source>
        <dbReference type="EMBL" id="WMV13745.1"/>
    </source>
</evidence>
<accession>A0AAF0Q1G8</accession>
<reference evidence="2" key="1">
    <citation type="submission" date="2023-08" db="EMBL/GenBank/DDBJ databases">
        <title>A de novo genome assembly of Solanum verrucosum Schlechtendal, a Mexican diploid species geographically isolated from the other diploid A-genome species in potato relatives.</title>
        <authorList>
            <person name="Hosaka K."/>
        </authorList>
    </citation>
    <scope>NUCLEOTIDE SEQUENCE</scope>
    <source>
        <tissue evidence="2">Young leaves</tissue>
    </source>
</reference>
<evidence type="ECO:0000256" key="1">
    <source>
        <dbReference type="SAM" id="MobiDB-lite"/>
    </source>
</evidence>
<evidence type="ECO:0000313" key="3">
    <source>
        <dbReference type="Proteomes" id="UP001234989"/>
    </source>
</evidence>
<proteinExistence type="predicted"/>
<dbReference type="AlphaFoldDB" id="A0AAF0Q1G8"/>
<name>A0AAF0Q1G8_SOLVR</name>
<dbReference type="EMBL" id="CP133613">
    <property type="protein sequence ID" value="WMV13745.1"/>
    <property type="molecule type" value="Genomic_DNA"/>
</dbReference>
<feature type="region of interest" description="Disordered" evidence="1">
    <location>
        <begin position="115"/>
        <end position="138"/>
    </location>
</feature>